<feature type="domain" description="O-antigen ligase-related" evidence="6">
    <location>
        <begin position="202"/>
        <end position="351"/>
    </location>
</feature>
<evidence type="ECO:0000256" key="2">
    <source>
        <dbReference type="ARBA" id="ARBA00022692"/>
    </source>
</evidence>
<comment type="caution">
    <text evidence="7">The sequence shown here is derived from an EMBL/GenBank/DDBJ whole genome shotgun (WGS) entry which is preliminary data.</text>
</comment>
<dbReference type="PANTHER" id="PTHR37422:SF13">
    <property type="entry name" value="LIPOPOLYSACCHARIDE BIOSYNTHESIS PROTEIN PA4999-RELATED"/>
    <property type="match status" value="1"/>
</dbReference>
<evidence type="ECO:0000313" key="7">
    <source>
        <dbReference type="EMBL" id="MVT10298.1"/>
    </source>
</evidence>
<dbReference type="GO" id="GO:0016020">
    <property type="term" value="C:membrane"/>
    <property type="evidence" value="ECO:0007669"/>
    <property type="project" value="UniProtKB-SubCell"/>
</dbReference>
<evidence type="ECO:0000256" key="1">
    <source>
        <dbReference type="ARBA" id="ARBA00004141"/>
    </source>
</evidence>
<keyword evidence="2 5" id="KW-0812">Transmembrane</keyword>
<feature type="transmembrane region" description="Helical" evidence="5">
    <location>
        <begin position="194"/>
        <end position="213"/>
    </location>
</feature>
<organism evidence="7 8">
    <name type="scientific">Chitinophaga tropicalis</name>
    <dbReference type="NCBI Taxonomy" id="2683588"/>
    <lineage>
        <taxon>Bacteria</taxon>
        <taxon>Pseudomonadati</taxon>
        <taxon>Bacteroidota</taxon>
        <taxon>Chitinophagia</taxon>
        <taxon>Chitinophagales</taxon>
        <taxon>Chitinophagaceae</taxon>
        <taxon>Chitinophaga</taxon>
    </lineage>
</organism>
<dbReference type="InterPro" id="IPR051533">
    <property type="entry name" value="WaaL-like"/>
</dbReference>
<feature type="transmembrane region" description="Helical" evidence="5">
    <location>
        <begin position="163"/>
        <end position="182"/>
    </location>
</feature>
<feature type="transmembrane region" description="Helical" evidence="5">
    <location>
        <begin position="7"/>
        <end position="29"/>
    </location>
</feature>
<dbReference type="SUPFAM" id="SSF48452">
    <property type="entry name" value="TPR-like"/>
    <property type="match status" value="1"/>
</dbReference>
<reference evidence="7 8" key="1">
    <citation type="submission" date="2019-12" db="EMBL/GenBank/DDBJ databases">
        <title>Chitinophaga sp. strain ysch24 (GDMCC 1.1355), whole genome shotgun sequence.</title>
        <authorList>
            <person name="Zhang X."/>
        </authorList>
    </citation>
    <scope>NUCLEOTIDE SEQUENCE [LARGE SCALE GENOMIC DNA]</scope>
    <source>
        <strain evidence="8">ysch24</strain>
    </source>
</reference>
<feature type="transmembrane region" description="Helical" evidence="5">
    <location>
        <begin position="374"/>
        <end position="407"/>
    </location>
</feature>
<evidence type="ECO:0000256" key="4">
    <source>
        <dbReference type="ARBA" id="ARBA00023136"/>
    </source>
</evidence>
<evidence type="ECO:0000313" key="8">
    <source>
        <dbReference type="Proteomes" id="UP000461730"/>
    </source>
</evidence>
<evidence type="ECO:0000256" key="3">
    <source>
        <dbReference type="ARBA" id="ARBA00022989"/>
    </source>
</evidence>
<feature type="transmembrane region" description="Helical" evidence="5">
    <location>
        <begin position="343"/>
        <end position="362"/>
    </location>
</feature>
<evidence type="ECO:0000256" key="5">
    <source>
        <dbReference type="SAM" id="Phobius"/>
    </source>
</evidence>
<feature type="transmembrane region" description="Helical" evidence="5">
    <location>
        <begin position="248"/>
        <end position="269"/>
    </location>
</feature>
<feature type="transmembrane region" description="Helical" evidence="5">
    <location>
        <begin position="91"/>
        <end position="113"/>
    </location>
</feature>
<comment type="subcellular location">
    <subcellularLocation>
        <location evidence="1">Membrane</location>
        <topology evidence="1">Multi-pass membrane protein</topology>
    </subcellularLocation>
</comment>
<dbReference type="Proteomes" id="UP000461730">
    <property type="component" value="Unassembled WGS sequence"/>
</dbReference>
<dbReference type="AlphaFoldDB" id="A0A7K1U7F9"/>
<feature type="transmembrane region" description="Helical" evidence="5">
    <location>
        <begin position="219"/>
        <end position="236"/>
    </location>
</feature>
<evidence type="ECO:0000259" key="6">
    <source>
        <dbReference type="Pfam" id="PF04932"/>
    </source>
</evidence>
<gene>
    <name evidence="7" type="ORF">GO493_18645</name>
</gene>
<dbReference type="RefSeq" id="WP_157307745.1">
    <property type="nucleotide sequence ID" value="NZ_WRXN01000008.1"/>
</dbReference>
<keyword evidence="3 5" id="KW-1133">Transmembrane helix</keyword>
<dbReference type="InterPro" id="IPR007016">
    <property type="entry name" value="O-antigen_ligase-rel_domated"/>
</dbReference>
<keyword evidence="8" id="KW-1185">Reference proteome</keyword>
<feature type="transmembrane region" description="Helical" evidence="5">
    <location>
        <begin position="120"/>
        <end position="143"/>
    </location>
</feature>
<protein>
    <recommendedName>
        <fullName evidence="6">O-antigen ligase-related domain-containing protein</fullName>
    </recommendedName>
</protein>
<proteinExistence type="predicted"/>
<dbReference type="EMBL" id="WRXN01000008">
    <property type="protein sequence ID" value="MVT10298.1"/>
    <property type="molecule type" value="Genomic_DNA"/>
</dbReference>
<feature type="transmembrane region" description="Helical" evidence="5">
    <location>
        <begin position="41"/>
        <end position="58"/>
    </location>
</feature>
<feature type="transmembrane region" description="Helical" evidence="5">
    <location>
        <begin position="419"/>
        <end position="444"/>
    </location>
</feature>
<name>A0A7K1U7F9_9BACT</name>
<dbReference type="Gene3D" id="1.25.40.10">
    <property type="entry name" value="Tetratricopeptide repeat domain"/>
    <property type="match status" value="1"/>
</dbReference>
<feature type="transmembrane region" description="Helical" evidence="5">
    <location>
        <begin position="65"/>
        <end position="85"/>
    </location>
</feature>
<sequence length="609" mass="67082">MKIRIVSLFTGMTFIVVCILIAIVPTIYMPYLADATQSTKLIASLFLLAIATGLCLIRTLCNDNIYIRLSALDTCLLLLFIYLLLNRFISAPHAGFSMQLYELTALTALYILIRTFPTEYLSYLLLAIALAGGIQGLHGLLQLSGIAPSLHSSFPVTGSFFNPGPYAGFMVVTGILASGIYLYSNELTSKRKSLFSYISLAALISAAVILPALRSRAAWIGFAVGGMYLLAYRYNIRNRIACMSVPGKYFAGVSLLILLAATLYGAYGYKKQSADGRMLIYQVSLGIFKQHPLAGVGFDRFGSFYMDAQAGMFRETANISQFQLADNTCYAFSEPLHFLVENGIAGMLLLLALFIALVRIMVAEQHILIKQLCLSVLLAGFTFGLFAYPSYILSIKIIMITTLAILAHIEKNTVYRVNANVAVPALLTCLVAAASGVLLSAHLLMGFRNWKLARNSYENGLYEECMAEYKAAYPVLKHHGDFLMQYGKALSMAGKYDEAISILEQARRQLNNTIIETALGDSYKGKKDYRAAERAYLQAENMVPGRFYPAYLLMRLYDTAGQKDKALQKAEEILSKSIKVPSKAVEEIKAAAHELINSQKTASTLIIHP</sequence>
<dbReference type="Pfam" id="PF04932">
    <property type="entry name" value="Wzy_C"/>
    <property type="match status" value="1"/>
</dbReference>
<accession>A0A7K1U7F9</accession>
<dbReference type="PANTHER" id="PTHR37422">
    <property type="entry name" value="TEICHURONIC ACID BIOSYNTHESIS PROTEIN TUAE"/>
    <property type="match status" value="1"/>
</dbReference>
<keyword evidence="4 5" id="KW-0472">Membrane</keyword>
<dbReference type="InterPro" id="IPR011990">
    <property type="entry name" value="TPR-like_helical_dom_sf"/>
</dbReference>